<evidence type="ECO:0000313" key="2">
    <source>
        <dbReference type="EMBL" id="CAK0803891.1"/>
    </source>
</evidence>
<accession>A0ABN9QGL4</accession>
<evidence type="ECO:0000313" key="3">
    <source>
        <dbReference type="Proteomes" id="UP001189429"/>
    </source>
</evidence>
<feature type="non-terminal residue" evidence="2">
    <location>
        <position position="1"/>
    </location>
</feature>
<protein>
    <submittedName>
        <fullName evidence="2">Uncharacterized protein</fullName>
    </submittedName>
</protein>
<organism evidence="2 3">
    <name type="scientific">Prorocentrum cordatum</name>
    <dbReference type="NCBI Taxonomy" id="2364126"/>
    <lineage>
        <taxon>Eukaryota</taxon>
        <taxon>Sar</taxon>
        <taxon>Alveolata</taxon>
        <taxon>Dinophyceae</taxon>
        <taxon>Prorocentrales</taxon>
        <taxon>Prorocentraceae</taxon>
        <taxon>Prorocentrum</taxon>
    </lineage>
</organism>
<comment type="caution">
    <text evidence="2">The sequence shown here is derived from an EMBL/GenBank/DDBJ whole genome shotgun (WGS) entry which is preliminary data.</text>
</comment>
<sequence>ARNVARFSKLSTDVDLCGICRIHGTMRRSAARGAGGGGGETKRKTSKRMWRKNASRGVDKTAENRRERPTEPGTSNLPVAQGRLRATAPPSHGWSASGARRQLPTTCTRDRPRGARAPRKLAC</sequence>
<feature type="compositionally biased region" description="Basic and acidic residues" evidence="1">
    <location>
        <begin position="57"/>
        <end position="70"/>
    </location>
</feature>
<proteinExistence type="predicted"/>
<reference evidence="2" key="1">
    <citation type="submission" date="2023-10" db="EMBL/GenBank/DDBJ databases">
        <authorList>
            <person name="Chen Y."/>
            <person name="Shah S."/>
            <person name="Dougan E. K."/>
            <person name="Thang M."/>
            <person name="Chan C."/>
        </authorList>
    </citation>
    <scope>NUCLEOTIDE SEQUENCE [LARGE SCALE GENOMIC DNA]</scope>
</reference>
<keyword evidence="3" id="KW-1185">Reference proteome</keyword>
<dbReference type="EMBL" id="CAUYUJ010003109">
    <property type="protein sequence ID" value="CAK0803891.1"/>
    <property type="molecule type" value="Genomic_DNA"/>
</dbReference>
<name>A0ABN9QGL4_9DINO</name>
<dbReference type="Proteomes" id="UP001189429">
    <property type="component" value="Unassembled WGS sequence"/>
</dbReference>
<feature type="compositionally biased region" description="Basic residues" evidence="1">
    <location>
        <begin position="44"/>
        <end position="54"/>
    </location>
</feature>
<feature type="compositionally biased region" description="Basic residues" evidence="1">
    <location>
        <begin position="114"/>
        <end position="123"/>
    </location>
</feature>
<evidence type="ECO:0000256" key="1">
    <source>
        <dbReference type="SAM" id="MobiDB-lite"/>
    </source>
</evidence>
<feature type="region of interest" description="Disordered" evidence="1">
    <location>
        <begin position="26"/>
        <end position="123"/>
    </location>
</feature>
<gene>
    <name evidence="2" type="ORF">PCOR1329_LOCUS10874</name>
</gene>